<proteinExistence type="predicted"/>
<dbReference type="AlphaFoldDB" id="A0A927QXP2"/>
<dbReference type="Proteomes" id="UP000649753">
    <property type="component" value="Unassembled WGS sequence"/>
</dbReference>
<protein>
    <submittedName>
        <fullName evidence="1">Uncharacterized protein</fullName>
    </submittedName>
</protein>
<evidence type="ECO:0000313" key="1">
    <source>
        <dbReference type="EMBL" id="MBE1488280.1"/>
    </source>
</evidence>
<name>A0A927QXP2_9ACTN</name>
<accession>A0A927QXP2</accession>
<dbReference type="EMBL" id="JADBEB010000001">
    <property type="protein sequence ID" value="MBE1488280.1"/>
    <property type="molecule type" value="Genomic_DNA"/>
</dbReference>
<evidence type="ECO:0000313" key="2">
    <source>
        <dbReference type="Proteomes" id="UP000649753"/>
    </source>
</evidence>
<gene>
    <name evidence="1" type="ORF">H4W31_003918</name>
</gene>
<reference evidence="1" key="1">
    <citation type="submission" date="2020-10" db="EMBL/GenBank/DDBJ databases">
        <title>Sequencing the genomes of 1000 actinobacteria strains.</title>
        <authorList>
            <person name="Klenk H.-P."/>
        </authorList>
    </citation>
    <scope>NUCLEOTIDE SEQUENCE</scope>
    <source>
        <strain evidence="1">DSM 46832</strain>
    </source>
</reference>
<organism evidence="1 2">
    <name type="scientific">Plantactinospora soyae</name>
    <dbReference type="NCBI Taxonomy" id="1544732"/>
    <lineage>
        <taxon>Bacteria</taxon>
        <taxon>Bacillati</taxon>
        <taxon>Actinomycetota</taxon>
        <taxon>Actinomycetes</taxon>
        <taxon>Micromonosporales</taxon>
        <taxon>Micromonosporaceae</taxon>
        <taxon>Plantactinospora</taxon>
    </lineage>
</organism>
<comment type="caution">
    <text evidence="1">The sequence shown here is derived from an EMBL/GenBank/DDBJ whole genome shotgun (WGS) entry which is preliminary data.</text>
</comment>
<dbReference type="RefSeq" id="WP_192767974.1">
    <property type="nucleotide sequence ID" value="NZ_JADBEB010000001.1"/>
</dbReference>
<keyword evidence="2" id="KW-1185">Reference proteome</keyword>
<sequence>MTWRRRRSTVAVHTGPGRGAEVDRALADLGDRLRDTAGFAHDREPTVRRSAADRVRLVSVYVARPAGSEQAVQTLRVLNDRPLRPA</sequence>